<dbReference type="Proteomes" id="UP000287166">
    <property type="component" value="Unassembled WGS sequence"/>
</dbReference>
<protein>
    <submittedName>
        <fullName evidence="2">Uncharacterized protein</fullName>
    </submittedName>
</protein>
<proteinExistence type="predicted"/>
<comment type="caution">
    <text evidence="2">The sequence shown here is derived from an EMBL/GenBank/DDBJ whole genome shotgun (WGS) entry which is preliminary data.</text>
</comment>
<organism evidence="2 3">
    <name type="scientific">Sparassis crispa</name>
    <dbReference type="NCBI Taxonomy" id="139825"/>
    <lineage>
        <taxon>Eukaryota</taxon>
        <taxon>Fungi</taxon>
        <taxon>Dikarya</taxon>
        <taxon>Basidiomycota</taxon>
        <taxon>Agaricomycotina</taxon>
        <taxon>Agaricomycetes</taxon>
        <taxon>Polyporales</taxon>
        <taxon>Sparassidaceae</taxon>
        <taxon>Sparassis</taxon>
    </lineage>
</organism>
<feature type="compositionally biased region" description="Pro residues" evidence="1">
    <location>
        <begin position="132"/>
        <end position="142"/>
    </location>
</feature>
<sequence length="195" mass="21202">MAARVRSLEFSRIGPRELSRPTRRGGVPPPRARGRGAFVTVPCSTWRHRAPSAHLPARRVSSQAARHAGCVSTEDDPPAFALPRSHLLSLPPPLCPSLYAPNVDLRRRDSCTRRRAARLFLQGTPRTDDTGTPPPPPEPNAPHPGLSRALPPPANESVRAPPSGDPEPRSAVPSTRRHVSQLPRARLESWLAEGV</sequence>
<evidence type="ECO:0000256" key="1">
    <source>
        <dbReference type="SAM" id="MobiDB-lite"/>
    </source>
</evidence>
<name>A0A401GLB8_9APHY</name>
<dbReference type="RefSeq" id="XP_027613880.1">
    <property type="nucleotide sequence ID" value="XM_027758079.1"/>
</dbReference>
<feature type="region of interest" description="Disordered" evidence="1">
    <location>
        <begin position="118"/>
        <end position="195"/>
    </location>
</feature>
<reference evidence="2 3" key="1">
    <citation type="journal article" date="2018" name="Sci. Rep.">
        <title>Genome sequence of the cauliflower mushroom Sparassis crispa (Hanabiratake) and its association with beneficial usage.</title>
        <authorList>
            <person name="Kiyama R."/>
            <person name="Furutani Y."/>
            <person name="Kawaguchi K."/>
            <person name="Nakanishi T."/>
        </authorList>
    </citation>
    <scope>NUCLEOTIDE SEQUENCE [LARGE SCALE GENOMIC DNA]</scope>
</reference>
<dbReference type="GeneID" id="38779884"/>
<dbReference type="InParanoid" id="A0A401GLB8"/>
<keyword evidence="3" id="KW-1185">Reference proteome</keyword>
<evidence type="ECO:0000313" key="2">
    <source>
        <dbReference type="EMBL" id="GBE82967.1"/>
    </source>
</evidence>
<feature type="compositionally biased region" description="Basic and acidic residues" evidence="1">
    <location>
        <begin position="1"/>
        <end position="20"/>
    </location>
</feature>
<evidence type="ECO:0000313" key="3">
    <source>
        <dbReference type="Proteomes" id="UP000287166"/>
    </source>
</evidence>
<feature type="region of interest" description="Disordered" evidence="1">
    <location>
        <begin position="1"/>
        <end position="36"/>
    </location>
</feature>
<dbReference type="EMBL" id="BFAD01000005">
    <property type="protein sequence ID" value="GBE82967.1"/>
    <property type="molecule type" value="Genomic_DNA"/>
</dbReference>
<accession>A0A401GLB8</accession>
<gene>
    <name evidence="2" type="ORF">SCP_0500100</name>
</gene>
<dbReference type="AlphaFoldDB" id="A0A401GLB8"/>